<accession>A0A6P4F6S2</accession>
<evidence type="ECO:0000313" key="2">
    <source>
        <dbReference type="EnsemblMetazoa" id="XP_016983038.1"/>
    </source>
</evidence>
<feature type="compositionally biased region" description="Pro residues" evidence="1">
    <location>
        <begin position="250"/>
        <end position="259"/>
    </location>
</feature>
<protein>
    <submittedName>
        <fullName evidence="4">Bromodomain-containing protein 4-like</fullName>
    </submittedName>
</protein>
<organism evidence="4">
    <name type="scientific">Drosophila rhopaloa</name>
    <name type="common">Fruit fly</name>
    <dbReference type="NCBI Taxonomy" id="1041015"/>
    <lineage>
        <taxon>Eukaryota</taxon>
        <taxon>Metazoa</taxon>
        <taxon>Ecdysozoa</taxon>
        <taxon>Arthropoda</taxon>
        <taxon>Hexapoda</taxon>
        <taxon>Insecta</taxon>
        <taxon>Pterygota</taxon>
        <taxon>Neoptera</taxon>
        <taxon>Endopterygota</taxon>
        <taxon>Diptera</taxon>
        <taxon>Brachycera</taxon>
        <taxon>Muscomorpha</taxon>
        <taxon>Ephydroidea</taxon>
        <taxon>Drosophilidae</taxon>
        <taxon>Drosophila</taxon>
        <taxon>Sophophora</taxon>
    </lineage>
</organism>
<reference evidence="3" key="1">
    <citation type="journal article" date="2021" name="Elife">
        <title>Highly contiguous assemblies of 101 drosophilid genomes.</title>
        <authorList>
            <person name="Kim B.Y."/>
            <person name="Wang J.R."/>
            <person name="Miller D.E."/>
            <person name="Barmina O."/>
            <person name="Delaney E."/>
            <person name="Thompson A."/>
            <person name="Comeault A.A."/>
            <person name="Peede D."/>
            <person name="D'Agostino E.R."/>
            <person name="Pelaez J."/>
            <person name="Aguilar J.M."/>
            <person name="Haji D."/>
            <person name="Matsunaga T."/>
            <person name="Armstrong E.E."/>
            <person name="Zych M."/>
            <person name="Ogawa Y."/>
            <person name="Stamenkovic-Radak M."/>
            <person name="Jelic M."/>
            <person name="Veselinovic M.S."/>
            <person name="Tanaskovic M."/>
            <person name="Eric P."/>
            <person name="Gao J.J."/>
            <person name="Katoh T.K."/>
            <person name="Toda M.J."/>
            <person name="Watabe H."/>
            <person name="Watada M."/>
            <person name="Davis J.S."/>
            <person name="Moyle L.C."/>
            <person name="Manoli G."/>
            <person name="Bertolini E."/>
            <person name="Kostal V."/>
            <person name="Hawley R.S."/>
            <person name="Takahashi A."/>
            <person name="Jones C.D."/>
            <person name="Price D.K."/>
            <person name="Whiteman N."/>
            <person name="Kopp A."/>
            <person name="Matute D.R."/>
            <person name="Petrov D.A."/>
        </authorList>
    </citation>
    <scope>NUCLEOTIDE SEQUENCE [LARGE SCALE GENOMIC DNA]</scope>
</reference>
<keyword evidence="3" id="KW-1185">Reference proteome</keyword>
<dbReference type="Proteomes" id="UP001652680">
    <property type="component" value="Unassembled WGS sequence"/>
</dbReference>
<evidence type="ECO:0000313" key="3">
    <source>
        <dbReference type="Proteomes" id="UP001652680"/>
    </source>
</evidence>
<feature type="region of interest" description="Disordered" evidence="1">
    <location>
        <begin position="212"/>
        <end position="259"/>
    </location>
</feature>
<reference evidence="2" key="3">
    <citation type="submission" date="2025-05" db="UniProtKB">
        <authorList>
            <consortium name="EnsemblMetazoa"/>
        </authorList>
    </citation>
    <scope>IDENTIFICATION</scope>
</reference>
<sequence length="402" mass="44031">MCQTGRRFDQDAASPAAGLGFVGILQWQPPGKAPRLQSYSSGARTSSQPYAMHASGSSCSCNSDRGCCQDCHCSKQGYEHLPVPRLRHQQPPPPLYQNLQQQQQHQQVSCITTLQQTTTTQQVQQLPTATSSISNYSYGNCLMPTTATSSTYVSNIAPEQPMITMHHCHSHCNGHGSNMQHCGNISTAPAAPAIYNNSPAQPMIFVPLMLPMQQQHQHQQQQHQQQKHLQLQPPLPPAEDCKPLLQAKNVPPPPQPPPLLSHFQSLLQPPPLPPPPLMPQPEVACPLPSRAPATPPLPVTHNVQSLKSAAASAVNVYQRNGKLPRSLPALRAMEMALRTNSFATPPRPSARPEGSALLDMEDSDEEMEYMPPLHTLSRRKLKLNLDTISMPMPPAAQIPTYN</sequence>
<dbReference type="EnsemblMetazoa" id="XM_017127549.1">
    <property type="protein sequence ID" value="XP_016983038.1"/>
    <property type="gene ID" value="LOC108047393"/>
</dbReference>
<dbReference type="GeneID" id="108047393"/>
<dbReference type="OrthoDB" id="7873063at2759"/>
<evidence type="ECO:0000256" key="1">
    <source>
        <dbReference type="SAM" id="MobiDB-lite"/>
    </source>
</evidence>
<evidence type="ECO:0000313" key="4">
    <source>
        <dbReference type="RefSeq" id="XP_016983038.1"/>
    </source>
</evidence>
<name>A0A6P4F6S2_DRORH</name>
<dbReference type="AlphaFoldDB" id="A0A6P4F6S2"/>
<dbReference type="RefSeq" id="XP_016983038.1">
    <property type="nucleotide sequence ID" value="XM_017127549.1"/>
</dbReference>
<proteinExistence type="predicted"/>
<reference evidence="4" key="2">
    <citation type="submission" date="2025-04" db="UniProtKB">
        <authorList>
            <consortium name="RefSeq"/>
        </authorList>
    </citation>
    <scope>IDENTIFICATION</scope>
</reference>
<gene>
    <name evidence="4" type="primary">LOC108047393</name>
    <name evidence="2" type="synonym">108047393</name>
</gene>
<feature type="compositionally biased region" description="Low complexity" evidence="1">
    <location>
        <begin position="212"/>
        <end position="232"/>
    </location>
</feature>